<dbReference type="Proteomes" id="UP000199600">
    <property type="component" value="Unassembled WGS sequence"/>
</dbReference>
<protein>
    <submittedName>
        <fullName evidence="1">Uncharacterized protein</fullName>
    </submittedName>
</protein>
<dbReference type="RefSeq" id="WP_186409410.1">
    <property type="nucleotide sequence ID" value="NZ_FLQY01000007.1"/>
</dbReference>
<sequence>METKEQSRNTFVKKALLKEISTLDFELEIDFFCSDQCILRAELNAMLDALPGLSRLIKVIEE</sequence>
<dbReference type="AlphaFoldDB" id="A0A1A8XF71"/>
<accession>A0A1A8XF71</accession>
<dbReference type="EMBL" id="FLQY01000007">
    <property type="protein sequence ID" value="SBT03376.1"/>
    <property type="molecule type" value="Genomic_DNA"/>
</dbReference>
<name>A0A1A8XF71_9RHOO</name>
<proteinExistence type="predicted"/>
<keyword evidence="2" id="KW-1185">Reference proteome</keyword>
<evidence type="ECO:0000313" key="2">
    <source>
        <dbReference type="Proteomes" id="UP000199600"/>
    </source>
</evidence>
<gene>
    <name evidence="1" type="ORF">PROAA_1040009</name>
</gene>
<organism evidence="1 2">
    <name type="scientific">Candidatus Propionivibrio aalborgensis</name>
    <dbReference type="NCBI Taxonomy" id="1860101"/>
    <lineage>
        <taxon>Bacteria</taxon>
        <taxon>Pseudomonadati</taxon>
        <taxon>Pseudomonadota</taxon>
        <taxon>Betaproteobacteria</taxon>
        <taxon>Rhodocyclales</taxon>
        <taxon>Rhodocyclaceae</taxon>
        <taxon>Propionivibrio</taxon>
    </lineage>
</organism>
<evidence type="ECO:0000313" key="1">
    <source>
        <dbReference type="EMBL" id="SBT03376.1"/>
    </source>
</evidence>
<reference evidence="1 2" key="1">
    <citation type="submission" date="2016-06" db="EMBL/GenBank/DDBJ databases">
        <authorList>
            <person name="Kjaerup R.B."/>
            <person name="Dalgaard T.S."/>
            <person name="Juul-Madsen H.R."/>
        </authorList>
    </citation>
    <scope>NUCLEOTIDE SEQUENCE [LARGE SCALE GENOMIC DNA]</scope>
    <source>
        <strain evidence="1">2</strain>
    </source>
</reference>